<keyword evidence="4 11" id="KW-0662">Pyridine nucleotide biosynthesis</keyword>
<keyword evidence="9 11" id="KW-0520">NAD</keyword>
<evidence type="ECO:0000256" key="9">
    <source>
        <dbReference type="ARBA" id="ARBA00023027"/>
    </source>
</evidence>
<dbReference type="NCBIfam" id="NF000845">
    <property type="entry name" value="PRK00071.2-4"/>
    <property type="match status" value="1"/>
</dbReference>
<dbReference type="PANTHER" id="PTHR39321">
    <property type="entry name" value="NICOTINATE-NUCLEOTIDE ADENYLYLTRANSFERASE-RELATED"/>
    <property type="match status" value="1"/>
</dbReference>
<dbReference type="UniPathway" id="UPA00253">
    <property type="reaction ID" value="UER00332"/>
</dbReference>
<dbReference type="Gene3D" id="3.40.50.620">
    <property type="entry name" value="HUPs"/>
    <property type="match status" value="1"/>
</dbReference>
<evidence type="ECO:0000313" key="13">
    <source>
        <dbReference type="EMBL" id="SER23662.1"/>
    </source>
</evidence>
<dbReference type="SUPFAM" id="SSF52374">
    <property type="entry name" value="Nucleotidylyl transferase"/>
    <property type="match status" value="1"/>
</dbReference>
<sequence>MTQPSRIEQGLPPFSPGQRIGLYGGSFNPAHAGHRQVSLLALHRLKLDRIWWLVTPGNPLKDTSHLPPLSERMRRAAEIAAHPQIVVTGLEAELGTRYTADLLATLTRRAQGVRFVWIMGSDNLRQLDRWDRWQTIAETVPIAVVNRPGSLNAALSSRAAQALWADRVPDFAAADLANRKPPAWTFITGPRTPLSSTALRVLQQKSEEATKDLP</sequence>
<dbReference type="Proteomes" id="UP000199647">
    <property type="component" value="Unassembled WGS sequence"/>
</dbReference>
<evidence type="ECO:0000256" key="10">
    <source>
        <dbReference type="ARBA" id="ARBA00048721"/>
    </source>
</evidence>
<comment type="function">
    <text evidence="1 11">Catalyzes the reversible adenylation of nicotinate mononucleotide (NaMN) to nicotinic acid adenine dinucleotide (NaAD).</text>
</comment>
<keyword evidence="8 11" id="KW-0067">ATP-binding</keyword>
<proteinExistence type="inferred from homology"/>
<dbReference type="InterPro" id="IPR014729">
    <property type="entry name" value="Rossmann-like_a/b/a_fold"/>
</dbReference>
<dbReference type="Pfam" id="PF01467">
    <property type="entry name" value="CTP_transf_like"/>
    <property type="match status" value="1"/>
</dbReference>
<evidence type="ECO:0000256" key="5">
    <source>
        <dbReference type="ARBA" id="ARBA00022679"/>
    </source>
</evidence>
<dbReference type="HAMAP" id="MF_00244">
    <property type="entry name" value="NaMN_adenylyltr"/>
    <property type="match status" value="1"/>
</dbReference>
<dbReference type="GO" id="GO:0005524">
    <property type="term" value="F:ATP binding"/>
    <property type="evidence" value="ECO:0007669"/>
    <property type="project" value="UniProtKB-KW"/>
</dbReference>
<dbReference type="PANTHER" id="PTHR39321:SF3">
    <property type="entry name" value="PHOSPHOPANTETHEINE ADENYLYLTRANSFERASE"/>
    <property type="match status" value="1"/>
</dbReference>
<name>A0A1H9MIZ9_9HYPH</name>
<evidence type="ECO:0000256" key="11">
    <source>
        <dbReference type="HAMAP-Rule" id="MF_00244"/>
    </source>
</evidence>
<keyword evidence="7 11" id="KW-0547">Nucleotide-binding</keyword>
<dbReference type="NCBIfam" id="TIGR00482">
    <property type="entry name" value="nicotinate (nicotinamide) nucleotide adenylyltransferase"/>
    <property type="match status" value="1"/>
</dbReference>
<evidence type="ECO:0000256" key="6">
    <source>
        <dbReference type="ARBA" id="ARBA00022695"/>
    </source>
</evidence>
<evidence type="ECO:0000256" key="2">
    <source>
        <dbReference type="ARBA" id="ARBA00005019"/>
    </source>
</evidence>
<evidence type="ECO:0000256" key="8">
    <source>
        <dbReference type="ARBA" id="ARBA00022840"/>
    </source>
</evidence>
<dbReference type="InterPro" id="IPR005248">
    <property type="entry name" value="NadD/NMNAT"/>
</dbReference>
<dbReference type="NCBIfam" id="NF000843">
    <property type="entry name" value="PRK00071.2-2"/>
    <property type="match status" value="1"/>
</dbReference>
<evidence type="ECO:0000256" key="7">
    <source>
        <dbReference type="ARBA" id="ARBA00022741"/>
    </source>
</evidence>
<dbReference type="EMBL" id="FOFG01000013">
    <property type="protein sequence ID" value="SER23662.1"/>
    <property type="molecule type" value="Genomic_DNA"/>
</dbReference>
<evidence type="ECO:0000256" key="3">
    <source>
        <dbReference type="ARBA" id="ARBA00009014"/>
    </source>
</evidence>
<dbReference type="RefSeq" id="WP_092498375.1">
    <property type="nucleotide sequence ID" value="NZ_FOFG01000013.1"/>
</dbReference>
<protein>
    <recommendedName>
        <fullName evidence="11">Probable nicotinate-nucleotide adenylyltransferase</fullName>
        <ecNumber evidence="11">2.7.7.18</ecNumber>
    </recommendedName>
    <alternativeName>
        <fullName evidence="11">Deamido-NAD(+) diphosphorylase</fullName>
    </alternativeName>
    <alternativeName>
        <fullName evidence="11">Deamido-NAD(+) pyrophosphorylase</fullName>
    </alternativeName>
    <alternativeName>
        <fullName evidence="11">Nicotinate mononucleotide adenylyltransferase</fullName>
        <shortName evidence="11">NaMN adenylyltransferase</shortName>
    </alternativeName>
</protein>
<evidence type="ECO:0000256" key="1">
    <source>
        <dbReference type="ARBA" id="ARBA00002324"/>
    </source>
</evidence>
<feature type="domain" description="Cytidyltransferase-like" evidence="12">
    <location>
        <begin position="22"/>
        <end position="200"/>
    </location>
</feature>
<dbReference type="OrthoDB" id="5295945at2"/>
<gene>
    <name evidence="11" type="primary">nadD</name>
    <name evidence="13" type="ORF">SAMN05216548_113136</name>
</gene>
<accession>A0A1H9MIZ9</accession>
<dbReference type="CDD" id="cd02165">
    <property type="entry name" value="NMNAT"/>
    <property type="match status" value="1"/>
</dbReference>
<keyword evidence="14" id="KW-1185">Reference proteome</keyword>
<comment type="catalytic activity">
    <reaction evidence="10 11">
        <text>nicotinate beta-D-ribonucleotide + ATP + H(+) = deamido-NAD(+) + diphosphate</text>
        <dbReference type="Rhea" id="RHEA:22860"/>
        <dbReference type="ChEBI" id="CHEBI:15378"/>
        <dbReference type="ChEBI" id="CHEBI:30616"/>
        <dbReference type="ChEBI" id="CHEBI:33019"/>
        <dbReference type="ChEBI" id="CHEBI:57502"/>
        <dbReference type="ChEBI" id="CHEBI:58437"/>
        <dbReference type="EC" id="2.7.7.18"/>
    </reaction>
</comment>
<dbReference type="GO" id="GO:0004515">
    <property type="term" value="F:nicotinate-nucleotide adenylyltransferase activity"/>
    <property type="evidence" value="ECO:0007669"/>
    <property type="project" value="UniProtKB-UniRule"/>
</dbReference>
<evidence type="ECO:0000313" key="14">
    <source>
        <dbReference type="Proteomes" id="UP000199647"/>
    </source>
</evidence>
<dbReference type="EC" id="2.7.7.18" evidence="11"/>
<dbReference type="AlphaFoldDB" id="A0A1H9MIZ9"/>
<reference evidence="13 14" key="1">
    <citation type="submission" date="2016-10" db="EMBL/GenBank/DDBJ databases">
        <authorList>
            <person name="de Groot N.N."/>
        </authorList>
    </citation>
    <scope>NUCLEOTIDE SEQUENCE [LARGE SCALE GENOMIC DNA]</scope>
    <source>
        <strain evidence="13 14">A52C2</strain>
    </source>
</reference>
<evidence type="ECO:0000259" key="12">
    <source>
        <dbReference type="Pfam" id="PF01467"/>
    </source>
</evidence>
<keyword evidence="5 11" id="KW-0808">Transferase</keyword>
<dbReference type="STRING" id="1855383.SAMN05216548_113136"/>
<dbReference type="GO" id="GO:0009435">
    <property type="term" value="P:NAD+ biosynthetic process"/>
    <property type="evidence" value="ECO:0007669"/>
    <property type="project" value="UniProtKB-UniRule"/>
</dbReference>
<keyword evidence="6 11" id="KW-0548">Nucleotidyltransferase</keyword>
<dbReference type="InterPro" id="IPR004821">
    <property type="entry name" value="Cyt_trans-like"/>
</dbReference>
<comment type="similarity">
    <text evidence="3 11">Belongs to the NadD family.</text>
</comment>
<comment type="pathway">
    <text evidence="2 11">Cofactor biosynthesis; NAD(+) biosynthesis; deamido-NAD(+) from nicotinate D-ribonucleotide: step 1/1.</text>
</comment>
<organism evidence="13 14">
    <name type="scientific">Faunimonas pinastri</name>
    <dbReference type="NCBI Taxonomy" id="1855383"/>
    <lineage>
        <taxon>Bacteria</taxon>
        <taxon>Pseudomonadati</taxon>
        <taxon>Pseudomonadota</taxon>
        <taxon>Alphaproteobacteria</taxon>
        <taxon>Hyphomicrobiales</taxon>
        <taxon>Afifellaceae</taxon>
        <taxon>Faunimonas</taxon>
    </lineage>
</organism>
<evidence type="ECO:0000256" key="4">
    <source>
        <dbReference type="ARBA" id="ARBA00022642"/>
    </source>
</evidence>